<dbReference type="Pfam" id="PF00067">
    <property type="entry name" value="p450"/>
    <property type="match status" value="1"/>
</dbReference>
<dbReference type="GO" id="GO:0020037">
    <property type="term" value="F:heme binding"/>
    <property type="evidence" value="ECO:0007669"/>
    <property type="project" value="InterPro"/>
</dbReference>
<keyword evidence="8" id="KW-1185">Reference proteome</keyword>
<dbReference type="PANTHER" id="PTHR46206">
    <property type="entry name" value="CYTOCHROME P450"/>
    <property type="match status" value="1"/>
</dbReference>
<reference evidence="8" key="1">
    <citation type="journal article" date="2018" name="Nat. Microbiol.">
        <title>Leveraging single-cell genomics to expand the fungal tree of life.</title>
        <authorList>
            <person name="Ahrendt S.R."/>
            <person name="Quandt C.A."/>
            <person name="Ciobanu D."/>
            <person name="Clum A."/>
            <person name="Salamov A."/>
            <person name="Andreopoulos B."/>
            <person name="Cheng J.F."/>
            <person name="Woyke T."/>
            <person name="Pelin A."/>
            <person name="Henrissat B."/>
            <person name="Reynolds N.K."/>
            <person name="Benny G.L."/>
            <person name="Smith M.E."/>
            <person name="James T.Y."/>
            <person name="Grigoriev I.V."/>
        </authorList>
    </citation>
    <scope>NUCLEOTIDE SEQUENCE [LARGE SCALE GENOMIC DNA]</scope>
    <source>
        <strain evidence="8">RSA 1356</strain>
    </source>
</reference>
<feature type="non-terminal residue" evidence="7">
    <location>
        <position position="1"/>
    </location>
</feature>
<dbReference type="GO" id="GO:0005506">
    <property type="term" value="F:iron ion binding"/>
    <property type="evidence" value="ECO:0007669"/>
    <property type="project" value="InterPro"/>
</dbReference>
<comment type="similarity">
    <text evidence="2 6">Belongs to the cytochrome P450 family.</text>
</comment>
<evidence type="ECO:0000256" key="3">
    <source>
        <dbReference type="ARBA" id="ARBA00022723"/>
    </source>
</evidence>
<dbReference type="InterPro" id="IPR036396">
    <property type="entry name" value="Cyt_P450_sf"/>
</dbReference>
<dbReference type="GO" id="GO:0004497">
    <property type="term" value="F:monooxygenase activity"/>
    <property type="evidence" value="ECO:0007669"/>
    <property type="project" value="UniProtKB-KW"/>
</dbReference>
<organism evidence="7 8">
    <name type="scientific">Thamnocephalis sphaerospora</name>
    <dbReference type="NCBI Taxonomy" id="78915"/>
    <lineage>
        <taxon>Eukaryota</taxon>
        <taxon>Fungi</taxon>
        <taxon>Fungi incertae sedis</taxon>
        <taxon>Zoopagomycota</taxon>
        <taxon>Zoopagomycotina</taxon>
        <taxon>Zoopagomycetes</taxon>
        <taxon>Zoopagales</taxon>
        <taxon>Sigmoideomycetaceae</taxon>
        <taxon>Thamnocephalis</taxon>
    </lineage>
</organism>
<feature type="binding site" description="axial binding residue" evidence="5">
    <location>
        <position position="133"/>
    </location>
    <ligand>
        <name>heme</name>
        <dbReference type="ChEBI" id="CHEBI:30413"/>
    </ligand>
    <ligandPart>
        <name>Fe</name>
        <dbReference type="ChEBI" id="CHEBI:18248"/>
    </ligandPart>
</feature>
<accession>A0A4P9XSK0</accession>
<dbReference type="InterPro" id="IPR002403">
    <property type="entry name" value="Cyt_P450_E_grp-IV"/>
</dbReference>
<evidence type="ECO:0000313" key="7">
    <source>
        <dbReference type="EMBL" id="RKP09096.1"/>
    </source>
</evidence>
<sequence>TILPAIHFIYDVASNPEMREKMHKEQQKVLAQHGTAFIKEALQDMTYLDACLRETLRLNTNAVTIYRKTARDMTFSNGVCIPAGRLCFLNMRAVNRSSGAYNSASGHTPDSKVKKAVEPDFGYVTFGAGRKACPGRFFAVGMLKSLIAWLLRSYDF</sequence>
<gene>
    <name evidence="7" type="ORF">THASP1DRAFT_6017</name>
</gene>
<dbReference type="SUPFAM" id="SSF48264">
    <property type="entry name" value="Cytochrome P450"/>
    <property type="match status" value="1"/>
</dbReference>
<evidence type="ECO:0000256" key="1">
    <source>
        <dbReference type="ARBA" id="ARBA00001971"/>
    </source>
</evidence>
<evidence type="ECO:0000256" key="4">
    <source>
        <dbReference type="ARBA" id="ARBA00023004"/>
    </source>
</evidence>
<dbReference type="GO" id="GO:0016705">
    <property type="term" value="F:oxidoreductase activity, acting on paired donors, with incorporation or reduction of molecular oxygen"/>
    <property type="evidence" value="ECO:0007669"/>
    <property type="project" value="InterPro"/>
</dbReference>
<keyword evidence="6" id="KW-0560">Oxidoreductase</keyword>
<keyword evidence="3 5" id="KW-0479">Metal-binding</keyword>
<proteinExistence type="inferred from homology"/>
<keyword evidence="5 6" id="KW-0349">Heme</keyword>
<dbReference type="PRINTS" id="PR00385">
    <property type="entry name" value="P450"/>
</dbReference>
<evidence type="ECO:0000256" key="5">
    <source>
        <dbReference type="PIRSR" id="PIRSR602403-1"/>
    </source>
</evidence>
<dbReference type="PROSITE" id="PS00086">
    <property type="entry name" value="CYTOCHROME_P450"/>
    <property type="match status" value="1"/>
</dbReference>
<dbReference type="InterPro" id="IPR017972">
    <property type="entry name" value="Cyt_P450_CS"/>
</dbReference>
<dbReference type="OrthoDB" id="1844152at2759"/>
<feature type="non-terminal residue" evidence="7">
    <location>
        <position position="156"/>
    </location>
</feature>
<dbReference type="EMBL" id="KZ992542">
    <property type="protein sequence ID" value="RKP09096.1"/>
    <property type="molecule type" value="Genomic_DNA"/>
</dbReference>
<evidence type="ECO:0000256" key="6">
    <source>
        <dbReference type="RuleBase" id="RU000461"/>
    </source>
</evidence>
<comment type="cofactor">
    <cofactor evidence="1 5">
        <name>heme</name>
        <dbReference type="ChEBI" id="CHEBI:30413"/>
    </cofactor>
</comment>
<dbReference type="InterPro" id="IPR001128">
    <property type="entry name" value="Cyt_P450"/>
</dbReference>
<keyword evidence="6" id="KW-0503">Monooxygenase</keyword>
<keyword evidence="4 5" id="KW-0408">Iron</keyword>
<evidence type="ECO:0000256" key="2">
    <source>
        <dbReference type="ARBA" id="ARBA00010617"/>
    </source>
</evidence>
<dbReference type="PRINTS" id="PR00465">
    <property type="entry name" value="EP450IV"/>
</dbReference>
<name>A0A4P9XSK0_9FUNG</name>
<dbReference type="STRING" id="78915.A0A4P9XSK0"/>
<evidence type="ECO:0000313" key="8">
    <source>
        <dbReference type="Proteomes" id="UP000271241"/>
    </source>
</evidence>
<dbReference type="Gene3D" id="1.10.630.10">
    <property type="entry name" value="Cytochrome P450"/>
    <property type="match status" value="1"/>
</dbReference>
<dbReference type="Proteomes" id="UP000271241">
    <property type="component" value="Unassembled WGS sequence"/>
</dbReference>
<protein>
    <submittedName>
        <fullName evidence="7">Cytochrome P450</fullName>
    </submittedName>
</protein>
<dbReference type="AlphaFoldDB" id="A0A4P9XSK0"/>